<dbReference type="PROSITE" id="PS50011">
    <property type="entry name" value="PROTEIN_KINASE_DOM"/>
    <property type="match status" value="1"/>
</dbReference>
<name>A0A7I4XVM5_HAECO</name>
<keyword evidence="2" id="KW-0067">ATP-binding</keyword>
<dbReference type="Proteomes" id="UP000025227">
    <property type="component" value="Unplaced"/>
</dbReference>
<protein>
    <submittedName>
        <fullName evidence="5">Protein kinase domain-containing protein</fullName>
    </submittedName>
</protein>
<dbReference type="InterPro" id="IPR050198">
    <property type="entry name" value="Non-receptor_tyrosine_kinases"/>
</dbReference>
<dbReference type="AlphaFoldDB" id="A0A7I4XVM5"/>
<dbReference type="PANTHER" id="PTHR24418">
    <property type="entry name" value="TYROSINE-PROTEIN KINASE"/>
    <property type="match status" value="1"/>
</dbReference>
<dbReference type="Pfam" id="PF07714">
    <property type="entry name" value="PK_Tyr_Ser-Thr"/>
    <property type="match status" value="1"/>
</dbReference>
<keyword evidence="4" id="KW-1185">Reference proteome</keyword>
<dbReference type="SUPFAM" id="SSF56112">
    <property type="entry name" value="Protein kinase-like (PK-like)"/>
    <property type="match status" value="1"/>
</dbReference>
<dbReference type="InterPro" id="IPR001245">
    <property type="entry name" value="Ser-Thr/Tyr_kinase_cat_dom"/>
</dbReference>
<evidence type="ECO:0000256" key="2">
    <source>
        <dbReference type="ARBA" id="ARBA00022840"/>
    </source>
</evidence>
<dbReference type="GO" id="GO:0005524">
    <property type="term" value="F:ATP binding"/>
    <property type="evidence" value="ECO:0007669"/>
    <property type="project" value="UniProtKB-KW"/>
</dbReference>
<dbReference type="OrthoDB" id="4062651at2759"/>
<proteinExistence type="predicted"/>
<dbReference type="InterPro" id="IPR000719">
    <property type="entry name" value="Prot_kinase_dom"/>
</dbReference>
<reference evidence="5" key="1">
    <citation type="submission" date="2020-12" db="UniProtKB">
        <authorList>
            <consortium name="WormBaseParasite"/>
        </authorList>
    </citation>
    <scope>IDENTIFICATION</scope>
    <source>
        <strain evidence="5">MHco3</strain>
    </source>
</reference>
<evidence type="ECO:0000313" key="4">
    <source>
        <dbReference type="Proteomes" id="UP000025227"/>
    </source>
</evidence>
<accession>A0A7I4XVM5</accession>
<evidence type="ECO:0000256" key="1">
    <source>
        <dbReference type="ARBA" id="ARBA00022741"/>
    </source>
</evidence>
<dbReference type="OMA" id="VAYEFIA"/>
<feature type="domain" description="Protein kinase" evidence="3">
    <location>
        <begin position="303"/>
        <end position="595"/>
    </location>
</feature>
<dbReference type="GO" id="GO:0004672">
    <property type="term" value="F:protein kinase activity"/>
    <property type="evidence" value="ECO:0007669"/>
    <property type="project" value="InterPro"/>
</dbReference>
<keyword evidence="1" id="KW-0547">Nucleotide-binding</keyword>
<dbReference type="Gene3D" id="1.10.510.10">
    <property type="entry name" value="Transferase(Phosphotransferase) domain 1"/>
    <property type="match status" value="1"/>
</dbReference>
<sequence length="624" mass="71967">MATASVESLPSDTYKVRWALNVSGLAEIKEPGQQVKVTSTLGSKDVTINGEKVTIKGLAQTQAGHVPFLYLEPKFKNNTKLEHQIYNGNPVNEEVANGQWWVGRVSPVEVGIRLARDPGLIMGNYAVCQPPEMEPLEPGQWAEFVLVVRNVSGNVDQWMYEWDLSNKFNQKFGKKFKQRDIGNDIIKGPPRSPIPPIAYYIIKRTSQGKFFLIPEEAFCSIDLLLSHYYTHLLPLKGEKSVAKQPYPLFLQGTSRFETVPHTFPKPMLGDLSKPEYHTKERSPIQLLVGGPVKGLDQYKPRIAKKILVQDQEQRESLFKAYLFYNGSYKPVTLRKLRPKLFNRKAFEKNIKRLTDIEDKSRANLAKAQPGCHRNGSNFLSHIVAYGYHEDVKFANWVAYEFIAGTPLDRCLQRRKYLNQFMSLRQKSEILYQVSAGMRFLELNGLCHRHLRASNIIVNQSTNYIYAVKITDYLVPYHFLDEDVAAMSNLSDLDWPWWAPECLKDHCFDIVTDIWAFGCVIFEINHDGLGPYAFQKKRPQSHNDLQAIFDRKEKMVIVQEEEMDTFLEELLFMCVSYEPESRPTFDYLFNFFRALLFDFAVGPDPAIQKYIKKPPKKFVHQQRAK</sequence>
<dbReference type="InterPro" id="IPR011009">
    <property type="entry name" value="Kinase-like_dom_sf"/>
</dbReference>
<dbReference type="WBParaSite" id="HCON_00010300-00001">
    <property type="protein sequence ID" value="HCON_00010300-00001"/>
    <property type="gene ID" value="HCON_00010300"/>
</dbReference>
<dbReference type="SMART" id="SM00220">
    <property type="entry name" value="S_TKc"/>
    <property type="match status" value="1"/>
</dbReference>
<evidence type="ECO:0000259" key="3">
    <source>
        <dbReference type="PROSITE" id="PS50011"/>
    </source>
</evidence>
<organism evidence="4 5">
    <name type="scientific">Haemonchus contortus</name>
    <name type="common">Barber pole worm</name>
    <dbReference type="NCBI Taxonomy" id="6289"/>
    <lineage>
        <taxon>Eukaryota</taxon>
        <taxon>Metazoa</taxon>
        <taxon>Ecdysozoa</taxon>
        <taxon>Nematoda</taxon>
        <taxon>Chromadorea</taxon>
        <taxon>Rhabditida</taxon>
        <taxon>Rhabditina</taxon>
        <taxon>Rhabditomorpha</taxon>
        <taxon>Strongyloidea</taxon>
        <taxon>Trichostrongylidae</taxon>
        <taxon>Haemonchus</taxon>
    </lineage>
</organism>
<evidence type="ECO:0000313" key="5">
    <source>
        <dbReference type="WBParaSite" id="HCON_00010300-00001"/>
    </source>
</evidence>